<dbReference type="AlphaFoldDB" id="I4KC85"/>
<dbReference type="RefSeq" id="WP_003189699.1">
    <property type="nucleotide sequence ID" value="NZ_CM001513.1"/>
</dbReference>
<sequence length="394" mass="44066">MSTPAVKLKDGRSECWSIMVTVNSRSYLDLVEASYDKDGGLDGQRPAIKSKSGLKIRNRLVRDISQGAVIPPVVIGVVCSPEDYDFLSALDDSDTLISTIKDKNLDVSIIDGMQRTTALKEAKVDDALVRVEIWLSHKVDSLIYRMLVLNTGQVPWDLKRQLDVLYKPLLKKVGEQITDIRVIANGDTSRRSQAGTYKSSRVVELFLAFTSRSIDVDIKDKMADEFAKIDITDAASNEEYFPLFLSALTLLVDMDAQFDRVSRGVIEASDEYRIKVGRDIFTSAPASIGFIVAVAEAVLGIAGFDYDVSEARERMEKVKGNADTLIKFMSSLEPQDLANFIDFETLNEVHAGRGKTSRIGEVERNFYLRAFSFLFKHVDRIIENGSMYPCWRTA</sequence>
<evidence type="ECO:0008006" key="2">
    <source>
        <dbReference type="Google" id="ProtNLM"/>
    </source>
</evidence>
<dbReference type="PATRIC" id="fig|1038924.3.peg.1571"/>
<proteinExistence type="predicted"/>
<gene>
    <name evidence="1" type="ORF">PflSS101_1607</name>
</gene>
<organism evidence="1">
    <name type="scientific">Pseudomonas lactis</name>
    <dbReference type="NCBI Taxonomy" id="1615674"/>
    <lineage>
        <taxon>Bacteria</taxon>
        <taxon>Pseudomonadati</taxon>
        <taxon>Pseudomonadota</taxon>
        <taxon>Gammaproteobacteria</taxon>
        <taxon>Pseudomonadales</taxon>
        <taxon>Pseudomonadaceae</taxon>
        <taxon>Pseudomonas</taxon>
    </lineage>
</organism>
<protein>
    <recommendedName>
        <fullName evidence="2">DGQHR domain-containing protein</fullName>
    </recommendedName>
</protein>
<accession>I4KC85</accession>
<name>I4KC85_9PSED</name>
<evidence type="ECO:0000313" key="1">
    <source>
        <dbReference type="EMBL" id="EIK62325.1"/>
    </source>
</evidence>
<dbReference type="Proteomes" id="UP000003213">
    <property type="component" value="Chromosome"/>
</dbReference>
<reference evidence="1" key="1">
    <citation type="journal article" date="2012" name="PLoS Genet.">
        <title>Comparative Genomics of Plant-Associated Pseudomonas spp.: Insights into Diversity and Inheritance of Traits Involved in Multitrophic Interactions.</title>
        <authorList>
            <person name="Loper J.E."/>
            <person name="Hassan K.A."/>
            <person name="Mavrodi D.V."/>
            <person name="Davis E.W.II."/>
            <person name="Lim C.K."/>
            <person name="Shaffer B.T."/>
            <person name="Elbourne L.D."/>
            <person name="Stockwell V.O."/>
            <person name="Hartney S.L."/>
            <person name="Breakwell K."/>
            <person name="Henkels M.D."/>
            <person name="Tetu S.G."/>
            <person name="Rangel L.I."/>
            <person name="Kidarsa T.A."/>
            <person name="Wilson N.L."/>
            <person name="van de Mortel J.E."/>
            <person name="Song C."/>
            <person name="Blumhagen R."/>
            <person name="Radune D."/>
            <person name="Hostetler J.B."/>
            <person name="Brinkac L.M."/>
            <person name="Durkin A.S."/>
            <person name="Kluepfel D.A."/>
            <person name="Wechter W.P."/>
            <person name="Anderson A.J."/>
            <person name="Kim Y.C."/>
            <person name="Pierson L.S.III."/>
            <person name="Pierson E.A."/>
            <person name="Lindow S.E."/>
            <person name="Kobayashi D.Y."/>
            <person name="Raaijmakers J.M."/>
            <person name="Weller D.M."/>
            <person name="Thomashow L.S."/>
            <person name="Allen A.E."/>
            <person name="Paulsen I.T."/>
        </authorList>
    </citation>
    <scope>NUCLEOTIDE SEQUENCE [LARGE SCALE GENOMIC DNA]</scope>
    <source>
        <strain evidence="1">SS101</strain>
    </source>
</reference>
<dbReference type="HOGENOM" id="CLU_059345_0_0_6"/>
<comment type="caution">
    <text evidence="1">The sequence shown here is derived from an EMBL/GenBank/DDBJ whole genome shotgun (WGS) entry which is preliminary data.</text>
</comment>
<dbReference type="EMBL" id="AHPN01000001">
    <property type="protein sequence ID" value="EIK62325.1"/>
    <property type="molecule type" value="Genomic_DNA"/>
</dbReference>